<dbReference type="Gene3D" id="2.60.120.1140">
    <property type="entry name" value="Protein of unknown function DUF192"/>
    <property type="match status" value="1"/>
</dbReference>
<reference evidence="1" key="1">
    <citation type="submission" date="2018-06" db="EMBL/GenBank/DDBJ databases">
        <authorList>
            <person name="Zhirakovskaya E."/>
        </authorList>
    </citation>
    <scope>NUCLEOTIDE SEQUENCE</scope>
</reference>
<dbReference type="PANTHER" id="PTHR37953:SF1">
    <property type="entry name" value="UPF0127 PROTEIN MJ1496"/>
    <property type="match status" value="1"/>
</dbReference>
<protein>
    <recommendedName>
        <fullName evidence="2">DUF192 domain-containing protein</fullName>
    </recommendedName>
</protein>
<dbReference type="PANTHER" id="PTHR37953">
    <property type="entry name" value="UPF0127 PROTEIN MJ1496"/>
    <property type="match status" value="1"/>
</dbReference>
<dbReference type="EMBL" id="UOEB01000221">
    <property type="protein sequence ID" value="VAV85393.1"/>
    <property type="molecule type" value="Genomic_DNA"/>
</dbReference>
<evidence type="ECO:0000313" key="1">
    <source>
        <dbReference type="EMBL" id="VAV85393.1"/>
    </source>
</evidence>
<dbReference type="InterPro" id="IPR003795">
    <property type="entry name" value="DUF192"/>
</dbReference>
<dbReference type="InterPro" id="IPR038695">
    <property type="entry name" value="Saro_0823-like_sf"/>
</dbReference>
<organism evidence="1">
    <name type="scientific">hydrothermal vent metagenome</name>
    <dbReference type="NCBI Taxonomy" id="652676"/>
    <lineage>
        <taxon>unclassified sequences</taxon>
        <taxon>metagenomes</taxon>
        <taxon>ecological metagenomes</taxon>
    </lineage>
</organism>
<dbReference type="AlphaFoldDB" id="A0A3B0RLJ2"/>
<gene>
    <name evidence="1" type="ORF">MNBD_BACTEROID02-369</name>
</gene>
<proteinExistence type="predicted"/>
<dbReference type="PROSITE" id="PS51257">
    <property type="entry name" value="PROKAR_LIPOPROTEIN"/>
    <property type="match status" value="1"/>
</dbReference>
<evidence type="ECO:0008006" key="2">
    <source>
        <dbReference type="Google" id="ProtNLM"/>
    </source>
</evidence>
<accession>A0A3B0RLJ2</accession>
<sequence length="168" mass="19193">MKNKLLVRSIIFLALSSLLLIITSCKKEQKQVKPIVFEFKKEGELSLFKSTSDSLIATFDIEIADDEYETQTGLMHRKSMANNRAMLFIFPDMRIRAFYMKNTYIPLDIIYLDKDKVIVSIQENAKPLDETALPSGVSAKYVLEINGGLSQQWSIAVGDKIDFKQFNE</sequence>
<dbReference type="Pfam" id="PF02643">
    <property type="entry name" value="DUF192"/>
    <property type="match status" value="1"/>
</dbReference>
<name>A0A3B0RLJ2_9ZZZZ</name>